<dbReference type="AlphaFoldDB" id="A0AAJ7VYV5"/>
<reference evidence="3" key="1">
    <citation type="submission" date="2025-08" db="UniProtKB">
        <authorList>
            <consortium name="RefSeq"/>
        </authorList>
    </citation>
    <scope>IDENTIFICATION</scope>
</reference>
<organism evidence="2 3">
    <name type="scientific">Cephus cinctus</name>
    <name type="common">Wheat stem sawfly</name>
    <dbReference type="NCBI Taxonomy" id="211228"/>
    <lineage>
        <taxon>Eukaryota</taxon>
        <taxon>Metazoa</taxon>
        <taxon>Ecdysozoa</taxon>
        <taxon>Arthropoda</taxon>
        <taxon>Hexapoda</taxon>
        <taxon>Insecta</taxon>
        <taxon>Pterygota</taxon>
        <taxon>Neoptera</taxon>
        <taxon>Endopterygota</taxon>
        <taxon>Hymenoptera</taxon>
        <taxon>Cephoidea</taxon>
        <taxon>Cephidae</taxon>
        <taxon>Cephus</taxon>
    </lineage>
</organism>
<name>A0AAJ7VYV5_CEPCN</name>
<keyword evidence="2" id="KW-1185">Reference proteome</keyword>
<accession>A0AAJ7VYV5</accession>
<dbReference type="Proteomes" id="UP000694920">
    <property type="component" value="Unplaced"/>
</dbReference>
<feature type="compositionally biased region" description="Basic and acidic residues" evidence="1">
    <location>
        <begin position="254"/>
        <end position="263"/>
    </location>
</feature>
<gene>
    <name evidence="3" type="primary">LOC107264988</name>
</gene>
<evidence type="ECO:0000313" key="3">
    <source>
        <dbReference type="RefSeq" id="XP_024938313.1"/>
    </source>
</evidence>
<protein>
    <submittedName>
        <fullName evidence="3">Stress response protein NST1-like</fullName>
    </submittedName>
</protein>
<dbReference type="KEGG" id="ccin:107264988"/>
<feature type="region of interest" description="Disordered" evidence="1">
    <location>
        <begin position="252"/>
        <end position="272"/>
    </location>
</feature>
<dbReference type="GeneID" id="107264988"/>
<evidence type="ECO:0000313" key="2">
    <source>
        <dbReference type="Proteomes" id="UP000694920"/>
    </source>
</evidence>
<proteinExistence type="predicted"/>
<dbReference type="RefSeq" id="XP_024938313.1">
    <property type="nucleotide sequence ID" value="XM_025082545.1"/>
</dbReference>
<evidence type="ECO:0000256" key="1">
    <source>
        <dbReference type="SAM" id="MobiDB-lite"/>
    </source>
</evidence>
<sequence>MSTRLKIRCVSEQDFGSTVKQMIDGALEDTEQLTKLERAIYEEWYFKKMDEIRETKNQVEQYKKELKNDSPDCVACHENQSNTNSSVHWKPSVIDNEVHELEELNTQKCISKNLNDFPTSNQAEQLSELSHDEYLRDIQKEEDSEAIAAPVVHTIRRIKPNKRITKIVRLSNTSDTDVHDNVSENYLVLRLKDCVRTSTNLTASHSTVRTLNEPLVEINEEKKKELATSENSQIQESPELIEVWRGQMNVKNETANDQKLKTDKSKKKRTNRTAVGEAAFEIWKRAKNARYSRIFKEEQKMKQLERVEKLNEEERKRNAYETCRRVRKQRDEQRKLNSLKKRVMQEVKEAAQRELHAKEIANAQAFKSWKRQKDDESKKRRMMTYNQQYYQQQTQMTRQIQGFDTFNLWLNQLDCVLHQKYLRERRHLVRSFYCQPVYYGSTAIST</sequence>